<evidence type="ECO:0000256" key="5">
    <source>
        <dbReference type="PROSITE-ProRule" id="PRU01191"/>
    </source>
</evidence>
<dbReference type="PROSITE" id="PS50985">
    <property type="entry name" value="GRAS"/>
    <property type="match status" value="1"/>
</dbReference>
<accession>A0A6A1WL42</accession>
<dbReference type="InterPro" id="IPR005202">
    <property type="entry name" value="TF_GRAS"/>
</dbReference>
<evidence type="ECO:0000313" key="6">
    <source>
        <dbReference type="EMBL" id="KAB1225941.1"/>
    </source>
</evidence>
<sequence length="438" mass="48819">MVMGPSFAGLPDFNDRVMVGDTTLSPNSDQYPDLVNEYQLNVPIFPDHPLFESQLLPPDEGTTTFASPIDVGPAVEPYAPSFAADSLSPPSMGTSSGEDWSSDVCDCYSEMVLNYMSQILMEENVADKPSMFHDPLGLQVTEKAFYDALGQKYPPSPKQYQQPLYIDCNAESSEDVFSGISGDCGTTSSSSHSTSSSGNPYWLADLGDFNSFSQATLPGDYVFQPNLESNSRSQFLANPLITVTNSTIGDGTEVSSQNIFTDSQSMLQFQRGQEEASKFLPGGNPFIGLEGNMVSSEWVGEDHSVEKAYNAPSLSHGSERHSYHFSALYDMFDVTLPREDQLERLMFEREFIGREAMNVIACESSERVERPETYRQWQARTVRAGFKVLPLDQELVQLMRSKLKELYHKDFVLDEDNHWILQGWKGRIVFASSCWVPA</sequence>
<name>A0A6A1WL42_9ROSI</name>
<keyword evidence="7" id="KW-1185">Reference proteome</keyword>
<feature type="region of interest" description="SAW" evidence="5">
    <location>
        <begin position="361"/>
        <end position="436"/>
    </location>
</feature>
<dbReference type="Proteomes" id="UP000516437">
    <property type="component" value="Chromosome 1"/>
</dbReference>
<dbReference type="Pfam" id="PF03514">
    <property type="entry name" value="GRAS"/>
    <property type="match status" value="1"/>
</dbReference>
<protein>
    <submittedName>
        <fullName evidence="6">Scarecrow-like protein 34</fullName>
    </submittedName>
</protein>
<dbReference type="PANTHER" id="PTHR31636">
    <property type="entry name" value="OSJNBA0084A10.13 PROTEIN-RELATED"/>
    <property type="match status" value="1"/>
</dbReference>
<evidence type="ECO:0000256" key="1">
    <source>
        <dbReference type="ARBA" id="ARBA00004123"/>
    </source>
</evidence>
<organism evidence="6 7">
    <name type="scientific">Morella rubra</name>
    <name type="common">Chinese bayberry</name>
    <dbReference type="NCBI Taxonomy" id="262757"/>
    <lineage>
        <taxon>Eukaryota</taxon>
        <taxon>Viridiplantae</taxon>
        <taxon>Streptophyta</taxon>
        <taxon>Embryophyta</taxon>
        <taxon>Tracheophyta</taxon>
        <taxon>Spermatophyta</taxon>
        <taxon>Magnoliopsida</taxon>
        <taxon>eudicotyledons</taxon>
        <taxon>Gunneridae</taxon>
        <taxon>Pentapetalae</taxon>
        <taxon>rosids</taxon>
        <taxon>fabids</taxon>
        <taxon>Fagales</taxon>
        <taxon>Myricaceae</taxon>
        <taxon>Morella</taxon>
    </lineage>
</organism>
<comment type="similarity">
    <text evidence="5">Belongs to the GRAS family.</text>
</comment>
<keyword evidence="3" id="KW-0804">Transcription</keyword>
<comment type="caution">
    <text evidence="5">Lacks conserved residue(s) required for the propagation of feature annotation.</text>
</comment>
<evidence type="ECO:0000313" key="7">
    <source>
        <dbReference type="Proteomes" id="UP000516437"/>
    </source>
</evidence>
<evidence type="ECO:0000256" key="3">
    <source>
        <dbReference type="ARBA" id="ARBA00023163"/>
    </source>
</evidence>
<proteinExistence type="inferred from homology"/>
<comment type="subcellular location">
    <subcellularLocation>
        <location evidence="1">Nucleus</location>
    </subcellularLocation>
</comment>
<dbReference type="OrthoDB" id="47276at2759"/>
<dbReference type="AlphaFoldDB" id="A0A6A1WL42"/>
<keyword evidence="4" id="KW-0539">Nucleus</keyword>
<dbReference type="EMBL" id="RXIC02000019">
    <property type="protein sequence ID" value="KAB1225941.1"/>
    <property type="molecule type" value="Genomic_DNA"/>
</dbReference>
<evidence type="ECO:0000256" key="2">
    <source>
        <dbReference type="ARBA" id="ARBA00023015"/>
    </source>
</evidence>
<dbReference type="GO" id="GO:0005634">
    <property type="term" value="C:nucleus"/>
    <property type="evidence" value="ECO:0007669"/>
    <property type="project" value="UniProtKB-SubCell"/>
</dbReference>
<evidence type="ECO:0000256" key="4">
    <source>
        <dbReference type="ARBA" id="ARBA00023242"/>
    </source>
</evidence>
<gene>
    <name evidence="6" type="ORF">CJ030_MR1G005472</name>
</gene>
<keyword evidence="2" id="KW-0805">Transcription regulation</keyword>
<reference evidence="6 7" key="1">
    <citation type="journal article" date="2019" name="Plant Biotechnol. J.">
        <title>The red bayberry genome and genetic basis of sex determination.</title>
        <authorList>
            <person name="Jia H.M."/>
            <person name="Jia H.J."/>
            <person name="Cai Q.L."/>
            <person name="Wang Y."/>
            <person name="Zhao H.B."/>
            <person name="Yang W.F."/>
            <person name="Wang G.Y."/>
            <person name="Li Y.H."/>
            <person name="Zhan D.L."/>
            <person name="Shen Y.T."/>
            <person name="Niu Q.F."/>
            <person name="Chang L."/>
            <person name="Qiu J."/>
            <person name="Zhao L."/>
            <person name="Xie H.B."/>
            <person name="Fu W.Y."/>
            <person name="Jin J."/>
            <person name="Li X.W."/>
            <person name="Jiao Y."/>
            <person name="Zhou C.C."/>
            <person name="Tu T."/>
            <person name="Chai C.Y."/>
            <person name="Gao J.L."/>
            <person name="Fan L.J."/>
            <person name="van de Weg E."/>
            <person name="Wang J.Y."/>
            <person name="Gao Z.S."/>
        </authorList>
    </citation>
    <scope>NUCLEOTIDE SEQUENCE [LARGE SCALE GENOMIC DNA]</scope>
    <source>
        <tissue evidence="6">Leaves</tissue>
    </source>
</reference>
<comment type="caution">
    <text evidence="6">The sequence shown here is derived from an EMBL/GenBank/DDBJ whole genome shotgun (WGS) entry which is preliminary data.</text>
</comment>